<evidence type="ECO:0000256" key="1">
    <source>
        <dbReference type="SAM" id="Phobius"/>
    </source>
</evidence>
<keyword evidence="1" id="KW-0472">Membrane</keyword>
<comment type="caution">
    <text evidence="2">The sequence shown here is derived from an EMBL/GenBank/DDBJ whole genome shotgun (WGS) entry which is preliminary data.</text>
</comment>
<dbReference type="AlphaFoldDB" id="A0A9N8KMD0"/>
<dbReference type="OrthoDB" id="3840946at2759"/>
<keyword evidence="3" id="KW-1185">Reference proteome</keyword>
<feature type="transmembrane region" description="Helical" evidence="1">
    <location>
        <begin position="51"/>
        <end position="68"/>
    </location>
</feature>
<proteinExistence type="predicted"/>
<protein>
    <submittedName>
        <fullName evidence="2">Uncharacterized protein</fullName>
    </submittedName>
</protein>
<keyword evidence="1" id="KW-1133">Transmembrane helix</keyword>
<dbReference type="EMBL" id="CAINUL010000006">
    <property type="protein sequence ID" value="CAD0110553.1"/>
    <property type="molecule type" value="Genomic_DNA"/>
</dbReference>
<feature type="transmembrane region" description="Helical" evidence="1">
    <location>
        <begin position="89"/>
        <end position="107"/>
    </location>
</feature>
<dbReference type="Proteomes" id="UP000745764">
    <property type="component" value="Unassembled WGS sequence"/>
</dbReference>
<reference evidence="2" key="1">
    <citation type="submission" date="2020-06" db="EMBL/GenBank/DDBJ databases">
        <authorList>
            <person name="Onetto C."/>
        </authorList>
    </citation>
    <scope>NUCLEOTIDE SEQUENCE</scope>
</reference>
<keyword evidence="1" id="KW-0812">Transmembrane</keyword>
<evidence type="ECO:0000313" key="3">
    <source>
        <dbReference type="Proteomes" id="UP000745764"/>
    </source>
</evidence>
<evidence type="ECO:0000313" key="2">
    <source>
        <dbReference type="EMBL" id="CAD0110553.1"/>
    </source>
</evidence>
<accession>A0A9N8KMD0</accession>
<name>A0A9N8KMD0_9PEZI</name>
<gene>
    <name evidence="2" type="ORF">AWRI4620_LOCUS4808</name>
</gene>
<organism evidence="2 3">
    <name type="scientific">Aureobasidium uvarum</name>
    <dbReference type="NCBI Taxonomy" id="2773716"/>
    <lineage>
        <taxon>Eukaryota</taxon>
        <taxon>Fungi</taxon>
        <taxon>Dikarya</taxon>
        <taxon>Ascomycota</taxon>
        <taxon>Pezizomycotina</taxon>
        <taxon>Dothideomycetes</taxon>
        <taxon>Dothideomycetidae</taxon>
        <taxon>Dothideales</taxon>
        <taxon>Saccotheciaceae</taxon>
        <taxon>Aureobasidium</taxon>
    </lineage>
</organism>
<feature type="transmembrane region" description="Helical" evidence="1">
    <location>
        <begin position="113"/>
        <end position="137"/>
    </location>
</feature>
<feature type="transmembrane region" description="Helical" evidence="1">
    <location>
        <begin position="20"/>
        <end position="45"/>
    </location>
</feature>
<sequence>MSQLDYEDHVEDNPWRPVRIVLFILWAIHFFVCVFTTVGVFAQASTASLDFHTAMSIISILLIDVLYIRQMHLYAIGKLEPLNAAHMHSIQCVMVAWLMMEIFTISLHEMFGLFIFLYSAVFASTFLILLSVSLGVLTTSLRKNRGIQLPVLNIKI</sequence>